<protein>
    <recommendedName>
        <fullName evidence="11">Peptidase M3A/M3B catalytic domain-containing protein</fullName>
    </recommendedName>
</protein>
<dbReference type="SUPFAM" id="SSF55486">
    <property type="entry name" value="Metalloproteases ('zincins'), catalytic domain"/>
    <property type="match status" value="1"/>
</dbReference>
<keyword evidence="5 9" id="KW-0479">Metal-binding</keyword>
<evidence type="ECO:0000256" key="5">
    <source>
        <dbReference type="ARBA" id="ARBA00022723"/>
    </source>
</evidence>
<feature type="transmembrane region" description="Helical" evidence="10">
    <location>
        <begin position="46"/>
        <end position="67"/>
    </location>
</feature>
<accession>A0ABD0VRV3</accession>
<comment type="similarity">
    <text evidence="2 9">Belongs to the peptidase M3 family.</text>
</comment>
<dbReference type="Proteomes" id="UP001552299">
    <property type="component" value="Unassembled WGS sequence"/>
</dbReference>
<keyword evidence="6 9" id="KW-0378">Hydrolase</keyword>
<evidence type="ECO:0000256" key="1">
    <source>
        <dbReference type="ARBA" id="ARBA00004496"/>
    </source>
</evidence>
<evidence type="ECO:0000256" key="8">
    <source>
        <dbReference type="ARBA" id="ARBA00023049"/>
    </source>
</evidence>
<proteinExistence type="inferred from homology"/>
<evidence type="ECO:0000313" key="13">
    <source>
        <dbReference type="Proteomes" id="UP001552299"/>
    </source>
</evidence>
<comment type="subcellular location">
    <subcellularLocation>
        <location evidence="1">Cytoplasm</location>
    </subcellularLocation>
</comment>
<evidence type="ECO:0000256" key="3">
    <source>
        <dbReference type="ARBA" id="ARBA00022490"/>
    </source>
</evidence>
<keyword evidence="4 9" id="KW-0645">Protease</keyword>
<evidence type="ECO:0000256" key="4">
    <source>
        <dbReference type="ARBA" id="ARBA00022670"/>
    </source>
</evidence>
<evidence type="ECO:0000313" key="12">
    <source>
        <dbReference type="EMBL" id="KAL0927428.1"/>
    </source>
</evidence>
<dbReference type="Gene3D" id="3.40.390.10">
    <property type="entry name" value="Collagenase (Catalytic Domain)"/>
    <property type="match status" value="1"/>
</dbReference>
<keyword evidence="10" id="KW-0812">Transmembrane</keyword>
<keyword evidence="10" id="KW-0472">Membrane</keyword>
<comment type="caution">
    <text evidence="12">The sequence shown here is derived from an EMBL/GenBank/DDBJ whole genome shotgun (WGS) entry which is preliminary data.</text>
</comment>
<evidence type="ECO:0000256" key="10">
    <source>
        <dbReference type="SAM" id="Phobius"/>
    </source>
</evidence>
<dbReference type="EMBL" id="JANQDX010000002">
    <property type="protein sequence ID" value="KAL0927428.1"/>
    <property type="molecule type" value="Genomic_DNA"/>
</dbReference>
<dbReference type="InterPro" id="IPR045090">
    <property type="entry name" value="Pept_M3A_M3B"/>
</dbReference>
<keyword evidence="10" id="KW-1133">Transmembrane helix</keyword>
<evidence type="ECO:0000259" key="11">
    <source>
        <dbReference type="Pfam" id="PF01432"/>
    </source>
</evidence>
<keyword evidence="3" id="KW-0963">Cytoplasm</keyword>
<name>A0ABD0VRV3_DENTH</name>
<dbReference type="Gene3D" id="1.10.1370.10">
    <property type="entry name" value="Neurolysin, domain 3"/>
    <property type="match status" value="2"/>
</dbReference>
<comment type="cofactor">
    <cofactor evidence="9">
        <name>Zn(2+)</name>
        <dbReference type="ChEBI" id="CHEBI:29105"/>
    </cofactor>
    <text evidence="9">Binds 1 zinc ion.</text>
</comment>
<dbReference type="FunFam" id="3.40.390.10:FF:000032">
    <property type="entry name" value="Probable thimet oligopeptidase"/>
    <property type="match status" value="1"/>
</dbReference>
<keyword evidence="8 9" id="KW-0482">Metalloprotease</keyword>
<keyword evidence="7 9" id="KW-0862">Zinc</keyword>
<dbReference type="AlphaFoldDB" id="A0ABD0VRV3"/>
<dbReference type="Gene3D" id="1.20.1050.40">
    <property type="entry name" value="Endopeptidase. Chain P, domain 1"/>
    <property type="match status" value="1"/>
</dbReference>
<gene>
    <name evidence="12" type="ORF">M5K25_001595</name>
</gene>
<dbReference type="PANTHER" id="PTHR11804">
    <property type="entry name" value="PROTEASE M3 THIMET OLIGOPEPTIDASE-RELATED"/>
    <property type="match status" value="1"/>
</dbReference>
<reference evidence="12 13" key="1">
    <citation type="journal article" date="2024" name="Plant Biotechnol. J.">
        <title>Dendrobium thyrsiflorum genome and its molecular insights into genes involved in important horticultural traits.</title>
        <authorList>
            <person name="Chen B."/>
            <person name="Wang J.Y."/>
            <person name="Zheng P.J."/>
            <person name="Li K.L."/>
            <person name="Liang Y.M."/>
            <person name="Chen X.F."/>
            <person name="Zhang C."/>
            <person name="Zhao X."/>
            <person name="He X."/>
            <person name="Zhang G.Q."/>
            <person name="Liu Z.J."/>
            <person name="Xu Q."/>
        </authorList>
    </citation>
    <scope>NUCLEOTIDE SEQUENCE [LARGE SCALE GENOMIC DNA]</scope>
    <source>
        <strain evidence="12">GZMU011</strain>
    </source>
</reference>
<keyword evidence="13" id="KW-1185">Reference proteome</keyword>
<dbReference type="CDD" id="cd06455">
    <property type="entry name" value="M3A_TOP"/>
    <property type="match status" value="1"/>
</dbReference>
<dbReference type="InterPro" id="IPR024080">
    <property type="entry name" value="Neurolysin/TOP_N"/>
</dbReference>
<evidence type="ECO:0000256" key="9">
    <source>
        <dbReference type="RuleBase" id="RU003435"/>
    </source>
</evidence>
<dbReference type="GO" id="GO:0006508">
    <property type="term" value="P:proteolysis"/>
    <property type="evidence" value="ECO:0007669"/>
    <property type="project" value="UniProtKB-KW"/>
</dbReference>
<dbReference type="Pfam" id="PF01432">
    <property type="entry name" value="Peptidase_M3"/>
    <property type="match status" value="1"/>
</dbReference>
<dbReference type="GO" id="GO:0046872">
    <property type="term" value="F:metal ion binding"/>
    <property type="evidence" value="ECO:0007669"/>
    <property type="project" value="UniProtKB-UniRule"/>
</dbReference>
<sequence length="709" mass="80788">MVRRPRLESPALNYRQNLIASHSFRRFPADRSYFLAMAKGAKAKRILAFTGAAAFMVVAVNLLISVINAHKEKRKKKRGLPGSNVRVNLSASEIKQLTDCIIAKSNEIHDVVASVHLEKVSYINAVDPLVDLEQYQYPLVQSCIFQKMVATSDDVRKASADAERRLDSHFLMCRKREDVYRVIKAFENKGEWLGPEAKRYVQCLVKDFERNGADLTSSKKNEAESLMSQIDKLSLEYIQNLNKDNSFLSFSEAELAGMPSQFIKSLDQTEQGKLKVFLKSCHISPILEYCKIGSTRKSVAVAYWQSRGRENLDILENLVFEFLEEVSDNLSDLATTELNFLKELKIKEEGDTFFGMEDLLYYIRRAEELHFNLDMAEVRQYFPVNLVLSGIFKILQDIFGLKFKEVKDIEIWHETVILYAVLDLSSKELLGYVYLDMFSRQGKFAHTCVLSLQNGCSSSKGIQQLPVTLLISHFPKQIDECPTLLRFSDVISLFHEFSHVVHHICNRATFSRFSGLHVEGDFVEIPSHLLENWCYENISLKLMSGFHKDITKSITNEMCKSLKKKRDLFSGLKLKQEILTCLFDQIIHSSDNIDIVELLRHLHSKIMLGIPLLDGTNPASFLPSSAIGYDATCYSQLWSEVFAADIFVTKFQDDLLNQHAGLQFRNKVLAAGGSKEPLEILSDYLGRKPSIQSFIQIKARNTLPVPELK</sequence>
<dbReference type="InterPro" id="IPR024077">
    <property type="entry name" value="Neurolysin/TOP_dom2"/>
</dbReference>
<dbReference type="PANTHER" id="PTHR11804:SF82">
    <property type="entry name" value="THIMET OLIGOPEPTIDASE-RELATED"/>
    <property type="match status" value="1"/>
</dbReference>
<dbReference type="InterPro" id="IPR001567">
    <property type="entry name" value="Pept_M3A_M3B_dom"/>
</dbReference>
<dbReference type="InterPro" id="IPR024079">
    <property type="entry name" value="MetalloPept_cat_dom_sf"/>
</dbReference>
<dbReference type="GO" id="GO:0008237">
    <property type="term" value="F:metallopeptidase activity"/>
    <property type="evidence" value="ECO:0007669"/>
    <property type="project" value="UniProtKB-KW"/>
</dbReference>
<evidence type="ECO:0000256" key="7">
    <source>
        <dbReference type="ARBA" id="ARBA00022833"/>
    </source>
</evidence>
<dbReference type="GO" id="GO:0005737">
    <property type="term" value="C:cytoplasm"/>
    <property type="evidence" value="ECO:0007669"/>
    <property type="project" value="UniProtKB-SubCell"/>
</dbReference>
<evidence type="ECO:0000256" key="2">
    <source>
        <dbReference type="ARBA" id="ARBA00006040"/>
    </source>
</evidence>
<feature type="domain" description="Peptidase M3A/M3B catalytic" evidence="11">
    <location>
        <begin position="319"/>
        <end position="696"/>
    </location>
</feature>
<organism evidence="12 13">
    <name type="scientific">Dendrobium thyrsiflorum</name>
    <name type="common">Pinecone-like raceme dendrobium</name>
    <name type="synonym">Orchid</name>
    <dbReference type="NCBI Taxonomy" id="117978"/>
    <lineage>
        <taxon>Eukaryota</taxon>
        <taxon>Viridiplantae</taxon>
        <taxon>Streptophyta</taxon>
        <taxon>Embryophyta</taxon>
        <taxon>Tracheophyta</taxon>
        <taxon>Spermatophyta</taxon>
        <taxon>Magnoliopsida</taxon>
        <taxon>Liliopsida</taxon>
        <taxon>Asparagales</taxon>
        <taxon>Orchidaceae</taxon>
        <taxon>Epidendroideae</taxon>
        <taxon>Malaxideae</taxon>
        <taxon>Dendrobiinae</taxon>
        <taxon>Dendrobium</taxon>
    </lineage>
</organism>
<dbReference type="FunFam" id="1.20.1050.40:FF:000001">
    <property type="entry name" value="Thimet oligopeptidase 1"/>
    <property type="match status" value="1"/>
</dbReference>
<evidence type="ECO:0000256" key="6">
    <source>
        <dbReference type="ARBA" id="ARBA00022801"/>
    </source>
</evidence>